<name>A0A8J4AYK6_9CHLO</name>
<gene>
    <name evidence="1" type="ORF">Vafri_6176</name>
</gene>
<dbReference type="AlphaFoldDB" id="A0A8J4AYK6"/>
<evidence type="ECO:0000313" key="2">
    <source>
        <dbReference type="Proteomes" id="UP000747399"/>
    </source>
</evidence>
<reference evidence="1" key="1">
    <citation type="journal article" date="2021" name="Proc. Natl. Acad. Sci. U.S.A.">
        <title>Three genomes in the algal genus Volvox reveal the fate of a haploid sex-determining region after a transition to homothallism.</title>
        <authorList>
            <person name="Yamamoto K."/>
            <person name="Hamaji T."/>
            <person name="Kawai-Toyooka H."/>
            <person name="Matsuzaki R."/>
            <person name="Takahashi F."/>
            <person name="Nishimura Y."/>
            <person name="Kawachi M."/>
            <person name="Noguchi H."/>
            <person name="Minakuchi Y."/>
            <person name="Umen J.G."/>
            <person name="Toyoda A."/>
            <person name="Nozaki H."/>
        </authorList>
    </citation>
    <scope>NUCLEOTIDE SEQUENCE</scope>
    <source>
        <strain evidence="1">NIES-3780</strain>
    </source>
</reference>
<organism evidence="1 2">
    <name type="scientific">Volvox africanus</name>
    <dbReference type="NCBI Taxonomy" id="51714"/>
    <lineage>
        <taxon>Eukaryota</taxon>
        <taxon>Viridiplantae</taxon>
        <taxon>Chlorophyta</taxon>
        <taxon>core chlorophytes</taxon>
        <taxon>Chlorophyceae</taxon>
        <taxon>CS clade</taxon>
        <taxon>Chlamydomonadales</taxon>
        <taxon>Volvocaceae</taxon>
        <taxon>Volvox</taxon>
    </lineage>
</organism>
<comment type="caution">
    <text evidence="1">The sequence shown here is derived from an EMBL/GenBank/DDBJ whole genome shotgun (WGS) entry which is preliminary data.</text>
</comment>
<accession>A0A8J4AYK6</accession>
<keyword evidence="2" id="KW-1185">Reference proteome</keyword>
<dbReference type="Proteomes" id="UP000747399">
    <property type="component" value="Unassembled WGS sequence"/>
</dbReference>
<evidence type="ECO:0000313" key="1">
    <source>
        <dbReference type="EMBL" id="GIL49866.1"/>
    </source>
</evidence>
<protein>
    <submittedName>
        <fullName evidence="1">Uncharacterized protein</fullName>
    </submittedName>
</protein>
<dbReference type="EMBL" id="BNCO01000008">
    <property type="protein sequence ID" value="GIL49866.1"/>
    <property type="molecule type" value="Genomic_DNA"/>
</dbReference>
<proteinExistence type="predicted"/>
<sequence>MSSLLNLSTGCVESHMKEDLISLVVERVKGRMEPLQKRSAGAQARRKGYVYVYVYVCVYVCPYGHELGEGHRGCDLHDMEPKRRPEMEVLNTDFMNNQQPTTNNQLATYV</sequence>